<dbReference type="InterPro" id="IPR004433">
    <property type="entry name" value="MenaQ_synth_MenD"/>
</dbReference>
<dbReference type="Proteomes" id="UP000441754">
    <property type="component" value="Unassembled WGS sequence"/>
</dbReference>
<dbReference type="UniPathway" id="UPA01057">
    <property type="reaction ID" value="UER00164"/>
</dbReference>
<dbReference type="GO" id="GO:0009234">
    <property type="term" value="P:menaquinone biosynthetic process"/>
    <property type="evidence" value="ECO:0007669"/>
    <property type="project" value="UniProtKB-UniRule"/>
</dbReference>
<keyword evidence="2 6" id="KW-0479">Metal-binding</keyword>
<dbReference type="HAMAP" id="MF_01659">
    <property type="entry name" value="MenD"/>
    <property type="match status" value="1"/>
</dbReference>
<keyword evidence="4 6" id="KW-0786">Thiamine pyrophosphate</keyword>
<evidence type="ECO:0000313" key="10">
    <source>
        <dbReference type="EMBL" id="MRS62686.1"/>
    </source>
</evidence>
<keyword evidence="5 6" id="KW-0464">Manganese</keyword>
<accession>A0A7K0EMH3</accession>
<keyword evidence="6" id="KW-0474">Menaquinone biosynthesis</keyword>
<comment type="similarity">
    <text evidence="6">Belongs to the TPP enzyme family. MenD subfamily.</text>
</comment>
<evidence type="ECO:0000313" key="11">
    <source>
        <dbReference type="Proteomes" id="UP000441754"/>
    </source>
</evidence>
<dbReference type="Pfam" id="PF16582">
    <property type="entry name" value="TPP_enzyme_M_2"/>
    <property type="match status" value="1"/>
</dbReference>
<comment type="cofactor">
    <cofactor evidence="6">
        <name>Mg(2+)</name>
        <dbReference type="ChEBI" id="CHEBI:18420"/>
    </cofactor>
    <cofactor evidence="6">
        <name>Mn(2+)</name>
        <dbReference type="ChEBI" id="CHEBI:29035"/>
    </cofactor>
</comment>
<dbReference type="Gene3D" id="3.40.50.970">
    <property type="match status" value="2"/>
</dbReference>
<dbReference type="UniPathway" id="UPA00079"/>
<dbReference type="GO" id="GO:0030145">
    <property type="term" value="F:manganese ion binding"/>
    <property type="evidence" value="ECO:0007669"/>
    <property type="project" value="UniProtKB-UniRule"/>
</dbReference>
<dbReference type="InterPro" id="IPR032264">
    <property type="entry name" value="MenD_middle"/>
</dbReference>
<dbReference type="InterPro" id="IPR029061">
    <property type="entry name" value="THDP-binding"/>
</dbReference>
<dbReference type="Gene3D" id="3.40.50.1220">
    <property type="entry name" value="TPP-binding domain"/>
    <property type="match status" value="1"/>
</dbReference>
<comment type="pathway">
    <text evidence="6">Quinol/quinone metabolism; menaquinone biosynthesis.</text>
</comment>
<dbReference type="PANTHER" id="PTHR42916:SF1">
    <property type="entry name" value="PROTEIN PHYLLO, CHLOROPLASTIC"/>
    <property type="match status" value="1"/>
</dbReference>
<feature type="domain" description="Menaquinone biosynthesis protein MenD middle" evidence="9">
    <location>
        <begin position="234"/>
        <end position="405"/>
    </location>
</feature>
<proteinExistence type="inferred from homology"/>
<dbReference type="EC" id="2.2.1.9" evidence="6"/>
<keyword evidence="11" id="KW-1185">Reference proteome</keyword>
<dbReference type="CDD" id="cd07037">
    <property type="entry name" value="TPP_PYR_MenD"/>
    <property type="match status" value="1"/>
</dbReference>
<dbReference type="GO" id="GO:0000287">
    <property type="term" value="F:magnesium ion binding"/>
    <property type="evidence" value="ECO:0007669"/>
    <property type="project" value="UniProtKB-UniRule"/>
</dbReference>
<dbReference type="AlphaFoldDB" id="A0A7K0EMH3"/>
<dbReference type="NCBIfam" id="TIGR00173">
    <property type="entry name" value="menD"/>
    <property type="match status" value="1"/>
</dbReference>
<evidence type="ECO:0000259" key="9">
    <source>
        <dbReference type="Pfam" id="PF16582"/>
    </source>
</evidence>
<evidence type="ECO:0000259" key="8">
    <source>
        <dbReference type="Pfam" id="PF02776"/>
    </source>
</evidence>
<gene>
    <name evidence="6 10" type="primary">menD</name>
    <name evidence="10" type="ORF">GJJ30_15405</name>
</gene>
<dbReference type="GO" id="GO:0070204">
    <property type="term" value="F:2-succinyl-5-enolpyruvyl-6-hydroxy-3-cyclohexene-1-carboxylic-acid synthase activity"/>
    <property type="evidence" value="ECO:0007669"/>
    <property type="project" value="UniProtKB-UniRule"/>
</dbReference>
<dbReference type="Pfam" id="PF02775">
    <property type="entry name" value="TPP_enzyme_C"/>
    <property type="match status" value="1"/>
</dbReference>
<keyword evidence="3 6" id="KW-0460">Magnesium</keyword>
<dbReference type="EMBL" id="WJXZ01000009">
    <property type="protein sequence ID" value="MRS62686.1"/>
    <property type="molecule type" value="Genomic_DNA"/>
</dbReference>
<dbReference type="CDD" id="cd02009">
    <property type="entry name" value="TPP_SHCHC_synthase"/>
    <property type="match status" value="1"/>
</dbReference>
<dbReference type="SUPFAM" id="SSF52518">
    <property type="entry name" value="Thiamin diphosphate-binding fold (THDP-binding)"/>
    <property type="match status" value="2"/>
</dbReference>
<evidence type="ECO:0000256" key="2">
    <source>
        <dbReference type="ARBA" id="ARBA00022723"/>
    </source>
</evidence>
<evidence type="ECO:0000256" key="6">
    <source>
        <dbReference type="HAMAP-Rule" id="MF_01659"/>
    </source>
</evidence>
<comment type="function">
    <text evidence="6">Catalyzes the thiamine diphosphate-dependent decarboxylation of 2-oxoglutarate and the subsequent addition of the resulting succinic semialdehyde-thiamine pyrophosphate anion to isochorismate to yield 2-succinyl-5-enolpyruvyl-6-hydroxy-3-cyclohexene-1-carboxylate (SEPHCHC).</text>
</comment>
<dbReference type="InterPro" id="IPR011766">
    <property type="entry name" value="TPP_enzyme_TPP-bd"/>
</dbReference>
<dbReference type="RefSeq" id="WP_310588314.1">
    <property type="nucleotide sequence ID" value="NZ_WJXZ01000009.1"/>
</dbReference>
<evidence type="ECO:0000256" key="1">
    <source>
        <dbReference type="ARBA" id="ARBA00022679"/>
    </source>
</evidence>
<evidence type="ECO:0000256" key="3">
    <source>
        <dbReference type="ARBA" id="ARBA00022842"/>
    </source>
</evidence>
<comment type="catalytic activity">
    <reaction evidence="6">
        <text>isochorismate + 2-oxoglutarate + H(+) = 5-enolpyruvoyl-6-hydroxy-2-succinyl-cyclohex-3-ene-1-carboxylate + CO2</text>
        <dbReference type="Rhea" id="RHEA:25593"/>
        <dbReference type="ChEBI" id="CHEBI:15378"/>
        <dbReference type="ChEBI" id="CHEBI:16526"/>
        <dbReference type="ChEBI" id="CHEBI:16810"/>
        <dbReference type="ChEBI" id="CHEBI:29780"/>
        <dbReference type="ChEBI" id="CHEBI:58818"/>
        <dbReference type="EC" id="2.2.1.9"/>
    </reaction>
</comment>
<feature type="domain" description="Thiamine pyrophosphate enzyme N-terminal TPP-binding" evidence="8">
    <location>
        <begin position="10"/>
        <end position="116"/>
    </location>
</feature>
<dbReference type="GO" id="GO:0030976">
    <property type="term" value="F:thiamine pyrophosphate binding"/>
    <property type="evidence" value="ECO:0007669"/>
    <property type="project" value="UniProtKB-UniRule"/>
</dbReference>
<protein>
    <recommendedName>
        <fullName evidence="6">2-succinyl-5-enolpyruvyl-6-hydroxy-3-cyclohexene-1-carboxylate synthase</fullName>
        <shortName evidence="6">SEPHCHC synthase</shortName>
        <ecNumber evidence="6">2.2.1.9</ecNumber>
    </recommendedName>
    <alternativeName>
        <fullName evidence="6">Menaquinone biosynthesis protein MenD</fullName>
    </alternativeName>
</protein>
<feature type="domain" description="Thiamine pyrophosphate enzyme TPP-binding" evidence="7">
    <location>
        <begin position="438"/>
        <end position="541"/>
    </location>
</feature>
<evidence type="ECO:0000256" key="5">
    <source>
        <dbReference type="ARBA" id="ARBA00023211"/>
    </source>
</evidence>
<sequence length="579" mass="65228">MAIHQHVLNLVELCARKGIRQAIISPGSRSAPITLALARHPNMTTRAIADERSAGFIALGMAQQLRQPVILVCTSGSAVYNLAPAVAEAFFQEIPLLILTADRPKDWTHQQDGQTIYQTEIFGKHVKRSFELPADFEHADARWFAERATNEAVDLARTEPFGPVHINIPLREPLYPTVDERLGYGPVRIIEQLKSASALPAETWHQLQNEWETADRKLIAIGQGPHDPALLAVLKKISDEWRIPIVGDVISNVPRNQEFITQSDVFLSLSDEKIKEKLKPDLLITCGQSFISKQFKLFLRAHQPESHWQIQPHNRLADPFQSLTRLIPYEPTVFFEKLFSDIDYQRFVSNDEDEADTGFQETWQKLDRQATRLVRQFLKDDAVFHEWAVIQRILDALPVDSQLHVANSMPVRYVNLCGLDENQQIEVFANRGTSGIDGCLSTAVGAALTTEKPVTALIGDVAFFYDRNALWNNLIPANLRIIVLNNHSGNIFRIIDGPSRQPELDAYFETEQPLSAENTAKDAGLTYRKVTSYQELEAALPGFFVGEWAGLLEIETDKMTNAAQFQAYKALIQKTFNAD</sequence>
<name>A0A7K0EMH3_9BACT</name>
<evidence type="ECO:0000256" key="4">
    <source>
        <dbReference type="ARBA" id="ARBA00023052"/>
    </source>
</evidence>
<dbReference type="Pfam" id="PF02776">
    <property type="entry name" value="TPP_enzyme_N"/>
    <property type="match status" value="1"/>
</dbReference>
<comment type="pathway">
    <text evidence="6">Quinol/quinone metabolism; 1,4-dihydroxy-2-naphthoate biosynthesis; 1,4-dihydroxy-2-naphthoate from chorismate: step 2/7.</text>
</comment>
<evidence type="ECO:0000259" key="7">
    <source>
        <dbReference type="Pfam" id="PF02775"/>
    </source>
</evidence>
<dbReference type="PIRSF" id="PIRSF004983">
    <property type="entry name" value="MenD"/>
    <property type="match status" value="1"/>
</dbReference>
<comment type="subunit">
    <text evidence="6">Homodimer.</text>
</comment>
<dbReference type="InterPro" id="IPR012001">
    <property type="entry name" value="Thiamin_PyroP_enz_TPP-bd_dom"/>
</dbReference>
<dbReference type="PANTHER" id="PTHR42916">
    <property type="entry name" value="2-SUCCINYL-5-ENOLPYRUVYL-6-HYDROXY-3-CYCLOHEXENE-1-CARBOXYLATE SYNTHASE"/>
    <property type="match status" value="1"/>
</dbReference>
<comment type="cofactor">
    <cofactor evidence="6">
        <name>thiamine diphosphate</name>
        <dbReference type="ChEBI" id="CHEBI:58937"/>
    </cofactor>
    <text evidence="6">Binds 1 thiamine pyrophosphate per subunit.</text>
</comment>
<comment type="caution">
    <text evidence="10">The sequence shown here is derived from an EMBL/GenBank/DDBJ whole genome shotgun (WGS) entry which is preliminary data.</text>
</comment>
<keyword evidence="1 6" id="KW-0808">Transferase</keyword>
<reference evidence="10 11" key="1">
    <citation type="journal article" date="2018" name="Antonie Van Leeuwenhoek">
        <title>Larkinella terrae sp. nov., isolated from soil on Jeju Island, South Korea.</title>
        <authorList>
            <person name="Ten L.N."/>
            <person name="Jeon J."/>
            <person name="Park S.J."/>
            <person name="Park S."/>
            <person name="Lee S.Y."/>
            <person name="Kim M.K."/>
            <person name="Jung H.Y."/>
        </authorList>
    </citation>
    <scope>NUCLEOTIDE SEQUENCE [LARGE SCALE GENOMIC DNA]</scope>
    <source>
        <strain evidence="10 11">KCTC 52001</strain>
    </source>
</reference>
<organism evidence="10 11">
    <name type="scientific">Larkinella terrae</name>
    <dbReference type="NCBI Taxonomy" id="2025311"/>
    <lineage>
        <taxon>Bacteria</taxon>
        <taxon>Pseudomonadati</taxon>
        <taxon>Bacteroidota</taxon>
        <taxon>Cytophagia</taxon>
        <taxon>Cytophagales</taxon>
        <taxon>Spirosomataceae</taxon>
        <taxon>Larkinella</taxon>
    </lineage>
</organism>